<sequence length="496" mass="57176">MSTKSLNDWFSSGRKVIDSLENGIDNKQKDTRINELEKEIESYKQSAKRSRIQDPNDLNVKLNNMIRQNDELKKEVEELKYKKRTPLAPIKTENDSNKNILSMLKNSTPTKPKPQTTNAEIRPVSQDDLGTSSPQRLNNINDGSDLVPTQQTLDSEDFERPNYKYPQFKRPSEESIKPKRHIPIVPDTIDLRAQHFEVPSSPVQPEQSSTDDSEDKLSSPSQSKGNFPSAKVKYEPDDSVEILDSQQDEEDLEFVNNIKEETLKPSLPTPQTSSKFKTPLNFQKLNFKRSMLHTPDDSTPMKKPNKRSKSSTVYDLTRNPIKDCDWIIEDFKINPAKNGDVDFAFHEVLRGDKRQCAHGSTCKDCEKFYKNAQGDNPQAKIGSTKSGLKWNDESNYYTKPDNLVSKTSRHRTIFDRVPSPPGFGDFDFPSTQEQKKNREKSDAIRRKKAYERLFSAIKQGKFMFRDPRFNEAIEKNNYTIDEDIFDKYINIDLENI</sequence>
<feature type="compositionally biased region" description="Low complexity" evidence="4">
    <location>
        <begin position="198"/>
        <end position="208"/>
    </location>
</feature>
<feature type="region of interest" description="Disordered" evidence="4">
    <location>
        <begin position="79"/>
        <end position="183"/>
    </location>
</feature>
<name>K0KYR9_WICCF</name>
<comment type="subcellular location">
    <subcellularLocation>
        <location evidence="1">Nucleus</location>
    </subcellularLocation>
</comment>
<evidence type="ECO:0000256" key="3">
    <source>
        <dbReference type="ARBA" id="ARBA00023242"/>
    </source>
</evidence>
<gene>
    <name evidence="6" type="ORF">BN7_6147</name>
</gene>
<dbReference type="STRING" id="1206466.K0KYR9"/>
<feature type="region of interest" description="Disordered" evidence="4">
    <location>
        <begin position="415"/>
        <end position="443"/>
    </location>
</feature>
<dbReference type="FunCoup" id="K0KYR9">
    <property type="interactions" value="43"/>
</dbReference>
<feature type="compositionally biased region" description="Basic and acidic residues" evidence="4">
    <location>
        <begin position="433"/>
        <end position="443"/>
    </location>
</feature>
<dbReference type="HOGENOM" id="CLU_550061_0_0_1"/>
<feature type="region of interest" description="Disordered" evidence="4">
    <location>
        <begin position="291"/>
        <end position="312"/>
    </location>
</feature>
<evidence type="ECO:0000256" key="4">
    <source>
        <dbReference type="SAM" id="MobiDB-lite"/>
    </source>
</evidence>
<proteinExistence type="predicted"/>
<dbReference type="GO" id="GO:0006281">
    <property type="term" value="P:DNA repair"/>
    <property type="evidence" value="ECO:0007669"/>
    <property type="project" value="InterPro"/>
</dbReference>
<comment type="caution">
    <text evidence="6">The sequence shown here is derived from an EMBL/GenBank/DDBJ whole genome shotgun (WGS) entry which is preliminary data.</text>
</comment>
<reference evidence="6 7" key="1">
    <citation type="journal article" date="2012" name="Eukaryot. Cell">
        <title>Draft genome sequence of Wickerhamomyces ciferrii NRRL Y-1031 F-60-10.</title>
        <authorList>
            <person name="Schneider J."/>
            <person name="Andrea H."/>
            <person name="Blom J."/>
            <person name="Jaenicke S."/>
            <person name="Ruckert C."/>
            <person name="Schorsch C."/>
            <person name="Szczepanowski R."/>
            <person name="Farwick M."/>
            <person name="Goesmann A."/>
            <person name="Puhler A."/>
            <person name="Schaffer S."/>
            <person name="Tauch A."/>
            <person name="Kohler T."/>
            <person name="Brinkrolf K."/>
        </authorList>
    </citation>
    <scope>NUCLEOTIDE SEQUENCE [LARGE SCALE GENOMIC DNA]</scope>
    <source>
        <strain evidence="7">ATCC 14091 / BCRC 22168 / CBS 111 / JCM 3599 / NBRC 0793 / NRRL Y-1031 F-60-10</strain>
    </source>
</reference>
<feature type="domain" description="DNA endonuclease activator Ctp1 C-terminal" evidence="5">
    <location>
        <begin position="344"/>
        <end position="433"/>
    </location>
</feature>
<accession>K0KYR9</accession>
<feature type="compositionally biased region" description="Polar residues" evidence="4">
    <location>
        <begin position="128"/>
        <end position="153"/>
    </location>
</feature>
<evidence type="ECO:0000313" key="6">
    <source>
        <dbReference type="EMBL" id="CCH46554.1"/>
    </source>
</evidence>
<organism evidence="6 7">
    <name type="scientific">Wickerhamomyces ciferrii (strain ATCC 14091 / BCRC 22168 / CBS 111 / JCM 3599 / NBRC 0793 / NRRL Y-1031 F-60-10)</name>
    <name type="common">Yeast</name>
    <name type="synonym">Pichia ciferrii</name>
    <dbReference type="NCBI Taxonomy" id="1206466"/>
    <lineage>
        <taxon>Eukaryota</taxon>
        <taxon>Fungi</taxon>
        <taxon>Dikarya</taxon>
        <taxon>Ascomycota</taxon>
        <taxon>Saccharomycotina</taxon>
        <taxon>Saccharomycetes</taxon>
        <taxon>Phaffomycetales</taxon>
        <taxon>Wickerhamomycetaceae</taxon>
        <taxon>Wickerhamomyces</taxon>
    </lineage>
</organism>
<evidence type="ECO:0000259" key="5">
    <source>
        <dbReference type="Pfam" id="PF08573"/>
    </source>
</evidence>
<dbReference type="InParanoid" id="K0KYR9"/>
<evidence type="ECO:0000256" key="2">
    <source>
        <dbReference type="ARBA" id="ARBA00022763"/>
    </source>
</evidence>
<dbReference type="InterPro" id="IPR013882">
    <property type="entry name" value="Ctp1_C"/>
</dbReference>
<feature type="compositionally biased region" description="Polar residues" evidence="4">
    <location>
        <begin position="97"/>
        <end position="119"/>
    </location>
</feature>
<dbReference type="eggNOG" id="ENOG502S084">
    <property type="taxonomic scope" value="Eukaryota"/>
</dbReference>
<dbReference type="Proteomes" id="UP000009328">
    <property type="component" value="Unassembled WGS sequence"/>
</dbReference>
<evidence type="ECO:0000313" key="7">
    <source>
        <dbReference type="Proteomes" id="UP000009328"/>
    </source>
</evidence>
<keyword evidence="7" id="KW-1185">Reference proteome</keyword>
<keyword evidence="3" id="KW-0539">Nucleus</keyword>
<keyword evidence="2" id="KW-0227">DNA damage</keyword>
<dbReference type="Pfam" id="PF08573">
    <property type="entry name" value="SAE2"/>
    <property type="match status" value="1"/>
</dbReference>
<dbReference type="EMBL" id="CAIF01000253">
    <property type="protein sequence ID" value="CCH46554.1"/>
    <property type="molecule type" value="Genomic_DNA"/>
</dbReference>
<feature type="region of interest" description="Disordered" evidence="4">
    <location>
        <begin position="198"/>
        <end position="235"/>
    </location>
</feature>
<protein>
    <submittedName>
        <fullName evidence="6">Muscle M-line assembly protein unc-89</fullName>
    </submittedName>
</protein>
<dbReference type="GO" id="GO:0005634">
    <property type="term" value="C:nucleus"/>
    <property type="evidence" value="ECO:0007669"/>
    <property type="project" value="UniProtKB-SubCell"/>
</dbReference>
<dbReference type="AlphaFoldDB" id="K0KYR9"/>
<evidence type="ECO:0000256" key="1">
    <source>
        <dbReference type="ARBA" id="ARBA00004123"/>
    </source>
</evidence>